<sequence length="61" mass="7061">MAIMLNPIISMLITMTIFGFLFLLIFIGLRKINTTIKDIRLRRKLAAAKLIKEAKKREAEQ</sequence>
<evidence type="ECO:0000313" key="2">
    <source>
        <dbReference type="EMBL" id="UJG41099.1"/>
    </source>
</evidence>
<accession>A0A9Y1FLR3</accession>
<feature type="transmembrane region" description="Helical" evidence="1">
    <location>
        <begin position="6"/>
        <end position="29"/>
    </location>
</feature>
<protein>
    <submittedName>
        <fullName evidence="2">Uncharacterized protein</fullName>
    </submittedName>
</protein>
<organism evidence="2">
    <name type="scientific">Candidatus Heimdallarchaeum aukensis</name>
    <dbReference type="NCBI Taxonomy" id="2876573"/>
    <lineage>
        <taxon>Archaea</taxon>
        <taxon>Promethearchaeati</taxon>
        <taxon>Candidatus Heimdallarchaeota</taxon>
        <taxon>Candidatus Heimdallarchaeia (ex Rinke et al. 2021) (nom. nud.)</taxon>
        <taxon>Candidatus Heimdallarchaeales</taxon>
        <taxon>Candidatus Heimdallarchaeaceae</taxon>
        <taxon>Candidatus Heimdallarchaeum</taxon>
    </lineage>
</organism>
<keyword evidence="1" id="KW-1133">Transmembrane helix</keyword>
<reference evidence="2" key="1">
    <citation type="journal article" date="2022" name="Nat. Microbiol.">
        <title>Unique mobile elements and scalable gene flow at the prokaryote-eukaryote boundary revealed by circularized Asgard archaea genomes.</title>
        <authorList>
            <person name="Wu F."/>
            <person name="Speth D.R."/>
            <person name="Philosof A."/>
            <person name="Cremiere A."/>
            <person name="Narayanan A."/>
            <person name="Barco R.A."/>
            <person name="Connon S.A."/>
            <person name="Amend J.P."/>
            <person name="Antoshechkin I.A."/>
            <person name="Orphan V.J."/>
        </authorList>
    </citation>
    <scope>NUCLEOTIDE SEQUENCE</scope>
    <source>
        <strain evidence="2">PM71</strain>
    </source>
</reference>
<name>A0A9Y1FLR3_9ARCH</name>
<proteinExistence type="predicted"/>
<keyword evidence="1" id="KW-0812">Transmembrane</keyword>
<dbReference type="AlphaFoldDB" id="A0A9Y1FLR3"/>
<dbReference type="EMBL" id="CP084166">
    <property type="protein sequence ID" value="UJG41099.1"/>
    <property type="molecule type" value="Genomic_DNA"/>
</dbReference>
<evidence type="ECO:0000256" key="1">
    <source>
        <dbReference type="SAM" id="Phobius"/>
    </source>
</evidence>
<dbReference type="Proteomes" id="UP001201020">
    <property type="component" value="Chromosome"/>
</dbReference>
<keyword evidence="1" id="KW-0472">Membrane</keyword>
<gene>
    <name evidence="2" type="ORF">K9W45_01235</name>
</gene>